<keyword evidence="2" id="KW-0472">Membrane</keyword>
<accession>A0ABP3L2S5</accession>
<protein>
    <recommendedName>
        <fullName evidence="5">Trypsin-like peptidase domain-containing protein</fullName>
    </recommendedName>
</protein>
<evidence type="ECO:0000313" key="3">
    <source>
        <dbReference type="EMBL" id="GAA0490322.1"/>
    </source>
</evidence>
<dbReference type="RefSeq" id="WP_343839466.1">
    <property type="nucleotide sequence ID" value="NZ_BAAADO010000003.1"/>
</dbReference>
<reference evidence="4" key="1">
    <citation type="journal article" date="2019" name="Int. J. Syst. Evol. Microbiol.">
        <title>The Global Catalogue of Microorganisms (GCM) 10K type strain sequencing project: providing services to taxonomists for standard genome sequencing and annotation.</title>
        <authorList>
            <consortium name="The Broad Institute Genomics Platform"/>
            <consortium name="The Broad Institute Genome Sequencing Center for Infectious Disease"/>
            <person name="Wu L."/>
            <person name="Ma J."/>
        </authorList>
    </citation>
    <scope>NUCLEOTIDE SEQUENCE [LARGE SCALE GENOMIC DNA]</scope>
    <source>
        <strain evidence="4">JCM 12389</strain>
    </source>
</reference>
<keyword evidence="2" id="KW-0812">Transmembrane</keyword>
<comment type="caution">
    <text evidence="3">The sequence shown here is derived from an EMBL/GenBank/DDBJ whole genome shotgun (WGS) entry which is preliminary data.</text>
</comment>
<sequence>MDDEKQKPETLDEKDLYEELEPEEVYEILQEERKKAYQREKQEEKPKRPFPKWAFWIIAVFMLISALQFLPKTFSLSIIDFLQTSAKLSTMDEIDTYQESVVVVETGESKGTGFSVSPDGYILTNHHVIDEGPHLNVGFPNAGVFEADIVKAYPEIDLALLKVDGENLPYLELAPSASWKAQDHIYFIGNPLNFNGIANEGKILGRTSSSSIEGDAIMLQAPVYNGNSGSPVISMDGKVIGVVYATTNNTNYGKVGLAIPIEKFYQQKEAQYFLK</sequence>
<evidence type="ECO:0000256" key="1">
    <source>
        <dbReference type="ARBA" id="ARBA00022825"/>
    </source>
</evidence>
<dbReference type="PANTHER" id="PTHR43019">
    <property type="entry name" value="SERINE ENDOPROTEASE DEGS"/>
    <property type="match status" value="1"/>
</dbReference>
<dbReference type="PRINTS" id="PR00834">
    <property type="entry name" value="PROTEASES2C"/>
</dbReference>
<keyword evidence="1" id="KW-0720">Serine protease</keyword>
<evidence type="ECO:0000256" key="2">
    <source>
        <dbReference type="SAM" id="Phobius"/>
    </source>
</evidence>
<organism evidence="3 4">
    <name type="scientific">Salinibacillus aidingensis</name>
    <dbReference type="NCBI Taxonomy" id="237684"/>
    <lineage>
        <taxon>Bacteria</taxon>
        <taxon>Bacillati</taxon>
        <taxon>Bacillota</taxon>
        <taxon>Bacilli</taxon>
        <taxon>Bacillales</taxon>
        <taxon>Bacillaceae</taxon>
        <taxon>Salinibacillus</taxon>
    </lineage>
</organism>
<dbReference type="SUPFAM" id="SSF50494">
    <property type="entry name" value="Trypsin-like serine proteases"/>
    <property type="match status" value="1"/>
</dbReference>
<keyword evidence="1" id="KW-0645">Protease</keyword>
<keyword evidence="1" id="KW-0378">Hydrolase</keyword>
<keyword evidence="2" id="KW-1133">Transmembrane helix</keyword>
<dbReference type="Proteomes" id="UP001500880">
    <property type="component" value="Unassembled WGS sequence"/>
</dbReference>
<evidence type="ECO:0000313" key="4">
    <source>
        <dbReference type="Proteomes" id="UP001500880"/>
    </source>
</evidence>
<proteinExistence type="predicted"/>
<evidence type="ECO:0008006" key="5">
    <source>
        <dbReference type="Google" id="ProtNLM"/>
    </source>
</evidence>
<dbReference type="PANTHER" id="PTHR43019:SF23">
    <property type="entry name" value="PROTEASE DO-LIKE 5, CHLOROPLASTIC"/>
    <property type="match status" value="1"/>
</dbReference>
<gene>
    <name evidence="3" type="ORF">GCM10008986_15350</name>
</gene>
<dbReference type="InterPro" id="IPR001940">
    <property type="entry name" value="Peptidase_S1C"/>
</dbReference>
<name>A0ABP3L2S5_9BACI</name>
<feature type="transmembrane region" description="Helical" evidence="2">
    <location>
        <begin position="53"/>
        <end position="70"/>
    </location>
</feature>
<dbReference type="EMBL" id="BAAADO010000003">
    <property type="protein sequence ID" value="GAA0490322.1"/>
    <property type="molecule type" value="Genomic_DNA"/>
</dbReference>
<keyword evidence="4" id="KW-1185">Reference proteome</keyword>
<dbReference type="InterPro" id="IPR009003">
    <property type="entry name" value="Peptidase_S1_PA"/>
</dbReference>
<dbReference type="Gene3D" id="2.40.10.120">
    <property type="match status" value="1"/>
</dbReference>
<dbReference type="Pfam" id="PF13365">
    <property type="entry name" value="Trypsin_2"/>
    <property type="match status" value="1"/>
</dbReference>